<organism evidence="3 4">
    <name type="scientific">[Clostridium] clostridioforme 90A8</name>
    <dbReference type="NCBI Taxonomy" id="999408"/>
    <lineage>
        <taxon>Bacteria</taxon>
        <taxon>Bacillati</taxon>
        <taxon>Bacillota</taxon>
        <taxon>Clostridia</taxon>
        <taxon>Lachnospirales</taxon>
        <taxon>Lachnospiraceae</taxon>
        <taxon>Enterocloster</taxon>
    </lineage>
</organism>
<name>A0A0E2H691_9FIRM</name>
<dbReference type="EMBL" id="AGYR01000047">
    <property type="protein sequence ID" value="ENZ10247.1"/>
    <property type="molecule type" value="Genomic_DNA"/>
</dbReference>
<dbReference type="Pfam" id="PF07355">
    <property type="entry name" value="GRDB"/>
    <property type="match status" value="1"/>
</dbReference>
<gene>
    <name evidence="3" type="ORF">HMPREF1090_04226</name>
</gene>
<evidence type="ECO:0000313" key="4">
    <source>
        <dbReference type="Proteomes" id="UP000013085"/>
    </source>
</evidence>
<reference evidence="3 4" key="1">
    <citation type="submission" date="2013-01" db="EMBL/GenBank/DDBJ databases">
        <title>The Genome Sequence of Clostridium clostridioforme 90A8.</title>
        <authorList>
            <consortium name="The Broad Institute Genome Sequencing Platform"/>
            <person name="Earl A."/>
            <person name="Ward D."/>
            <person name="Feldgarden M."/>
            <person name="Gevers D."/>
            <person name="Courvalin P."/>
            <person name="Lambert T."/>
            <person name="Walker B."/>
            <person name="Young S.K."/>
            <person name="Zeng Q."/>
            <person name="Gargeya S."/>
            <person name="Fitzgerald M."/>
            <person name="Haas B."/>
            <person name="Abouelleil A."/>
            <person name="Alvarado L."/>
            <person name="Arachchi H.M."/>
            <person name="Berlin A.M."/>
            <person name="Chapman S.B."/>
            <person name="Dewar J."/>
            <person name="Goldberg J."/>
            <person name="Griggs A."/>
            <person name="Gujja S."/>
            <person name="Hansen M."/>
            <person name="Howarth C."/>
            <person name="Imamovic A."/>
            <person name="Larimer J."/>
            <person name="McCowan C."/>
            <person name="Murphy C."/>
            <person name="Neiman D."/>
            <person name="Pearson M."/>
            <person name="Priest M."/>
            <person name="Roberts A."/>
            <person name="Saif S."/>
            <person name="Shea T."/>
            <person name="Sisk P."/>
            <person name="Sykes S."/>
            <person name="Wortman J."/>
            <person name="Nusbaum C."/>
            <person name="Birren B."/>
        </authorList>
    </citation>
    <scope>NUCLEOTIDE SEQUENCE [LARGE SCALE GENOMIC DNA]</scope>
    <source>
        <strain evidence="3 4">90A8</strain>
    </source>
</reference>
<dbReference type="AlphaFoldDB" id="A0A0E2H691"/>
<dbReference type="GO" id="GO:0050485">
    <property type="term" value="F:oxidoreductase activity, acting on X-H and Y-H to form an X-Y bond, with a disulfide as acceptor"/>
    <property type="evidence" value="ECO:0007669"/>
    <property type="project" value="InterPro"/>
</dbReference>
<accession>A0A0E2H691</accession>
<dbReference type="NCBIfam" id="TIGR01918">
    <property type="entry name" value="various_sel_PB"/>
    <property type="match status" value="1"/>
</dbReference>
<evidence type="ECO:0000256" key="2">
    <source>
        <dbReference type="ARBA" id="ARBA00023002"/>
    </source>
</evidence>
<sequence>MAKYKIVHYINQFFAGIGGEEKADYTPELREGVVGPGKGLKAALGEDYEIVSTVICGDNYFGENLDAATDTIIEMVKKCEPDVFVAGPAFNAGRYGVACGTICKAVEERLGIPVITGMYIENPGVDMFRKDLIIVETPNSAAGMPKVLPVMSALIKKMAAGAKILGPREEGYIERGIRVNYFAEKRGSERALEMLVKKLKGEEYSTDLPMPKFDRVAPAEPVKDIKHAKIAVVTSGGIVPTGNPDHIESSNATKWGKYDITGMDRLSPDEFTTIHGGYDRQFAMANPNVVVPLDALRELEKAGEFGELVNYFCTTTGTGTATASAAKFGSEIGQMFIDEHVDAVILVST</sequence>
<dbReference type="PATRIC" id="fig|999408.3.peg.4532"/>
<evidence type="ECO:0000313" key="3">
    <source>
        <dbReference type="EMBL" id="ENZ10247.1"/>
    </source>
</evidence>
<protein>
    <submittedName>
        <fullName evidence="3">Glycine/betaine/sarcosine/D-proline reductase family selenoprotein B</fullName>
    </submittedName>
</protein>
<dbReference type="HOGENOM" id="CLU_053106_0_0_9"/>
<dbReference type="Proteomes" id="UP000013085">
    <property type="component" value="Unassembled WGS sequence"/>
</dbReference>
<keyword evidence="2" id="KW-0560">Oxidoreductase</keyword>
<proteinExistence type="predicted"/>
<dbReference type="InterPro" id="IPR010187">
    <property type="entry name" value="Various_sel_PB"/>
</dbReference>
<keyword evidence="1" id="KW-0712">Selenocysteine</keyword>
<comment type="caution">
    <text evidence="3">The sequence shown here is derived from an EMBL/GenBank/DDBJ whole genome shotgun (WGS) entry which is preliminary data.</text>
</comment>
<evidence type="ECO:0000256" key="1">
    <source>
        <dbReference type="ARBA" id="ARBA00022933"/>
    </source>
</evidence>